<dbReference type="Proteomes" id="UP000619295">
    <property type="component" value="Unassembled WGS sequence"/>
</dbReference>
<reference evidence="2" key="1">
    <citation type="submission" date="2020-09" db="EMBL/GenBank/DDBJ databases">
        <title>Bosea spartocytisi sp. nov. a root nodule endophyte of Spartocytisus supranubius in the high mountain ecosystem fo the Teide National Park (Canary Islands, Spain).</title>
        <authorList>
            <person name="Pulido-Suarez L."/>
            <person name="Peix A."/>
            <person name="Igual J.M."/>
            <person name="Socas-Perez N."/>
            <person name="Velazquez E."/>
            <person name="Flores-Felix J.D."/>
            <person name="Leon-Barrios M."/>
        </authorList>
    </citation>
    <scope>NUCLEOTIDE SEQUENCE</scope>
    <source>
        <strain evidence="2">SSUT16</strain>
    </source>
</reference>
<dbReference type="EMBL" id="JACXWY010000013">
    <property type="protein sequence ID" value="MBD3847804.1"/>
    <property type="molecule type" value="Genomic_DNA"/>
</dbReference>
<sequence length="209" mass="20911">MKRSTQIGLAAVGVVLVASFWPRSSEETQESLVYNSLSDCRAGGQLSAQQCETAFSEATAARLKDAPKFNNQNECEAQYGANGCSSASIGGAQYFVPALAGFMLARGLAGSQAQPLLPPTTAACPPGSAQPECQQARAAGSSSSSSGGGGSYGSSSSSSSSRSRAYSTTTGGSVAVSPTSTRGVSTTTSVSSRGGFGSIARSFSSHSSS</sequence>
<keyword evidence="3" id="KW-1185">Reference proteome</keyword>
<feature type="region of interest" description="Disordered" evidence="1">
    <location>
        <begin position="119"/>
        <end position="209"/>
    </location>
</feature>
<protein>
    <submittedName>
        <fullName evidence="2">DUF1190 domain-containing protein</fullName>
    </submittedName>
</protein>
<organism evidence="2 3">
    <name type="scientific">Bosea spartocytisi</name>
    <dbReference type="NCBI Taxonomy" id="2773451"/>
    <lineage>
        <taxon>Bacteria</taxon>
        <taxon>Pseudomonadati</taxon>
        <taxon>Pseudomonadota</taxon>
        <taxon>Alphaproteobacteria</taxon>
        <taxon>Hyphomicrobiales</taxon>
        <taxon>Boseaceae</taxon>
        <taxon>Bosea</taxon>
    </lineage>
</organism>
<evidence type="ECO:0000313" key="2">
    <source>
        <dbReference type="EMBL" id="MBD3847804.1"/>
    </source>
</evidence>
<evidence type="ECO:0000256" key="1">
    <source>
        <dbReference type="SAM" id="MobiDB-lite"/>
    </source>
</evidence>
<feature type="compositionally biased region" description="Low complexity" evidence="1">
    <location>
        <begin position="153"/>
        <end position="209"/>
    </location>
</feature>
<accession>A0A927EF88</accession>
<dbReference type="InterPro" id="IPR009576">
    <property type="entry name" value="Biofilm_formation_YgiB"/>
</dbReference>
<gene>
    <name evidence="2" type="ORF">IED13_19055</name>
</gene>
<dbReference type="Pfam" id="PF06693">
    <property type="entry name" value="DUF1190"/>
    <property type="match status" value="1"/>
</dbReference>
<evidence type="ECO:0000313" key="3">
    <source>
        <dbReference type="Proteomes" id="UP000619295"/>
    </source>
</evidence>
<dbReference type="RefSeq" id="WP_142020919.1">
    <property type="nucleotide sequence ID" value="NZ_JACXWY010000013.1"/>
</dbReference>
<comment type="caution">
    <text evidence="2">The sequence shown here is derived from an EMBL/GenBank/DDBJ whole genome shotgun (WGS) entry which is preliminary data.</text>
</comment>
<dbReference type="AlphaFoldDB" id="A0A927EF88"/>
<proteinExistence type="predicted"/>
<name>A0A927EF88_9HYPH</name>